<sequence>MELDCDEARRFACDPDFDPYDISINVMAPDASEGTLRSCGGHIHLGNEKVGDDFDMQLEVVKTMDIFLGMPSLLLDKDPTSQRRRELYGKAGAHRPKPYGVEYRALGNFWLSHPKLTR</sequence>
<comment type="caution">
    <text evidence="1">The sequence shown here is derived from an EMBL/GenBank/DDBJ whole genome shotgun (WGS) entry which is preliminary data.</text>
</comment>
<accession>X0TUU8</accession>
<name>X0TUU8_9ZZZZ</name>
<evidence type="ECO:0000313" key="1">
    <source>
        <dbReference type="EMBL" id="GAF96989.1"/>
    </source>
</evidence>
<dbReference type="AlphaFoldDB" id="X0TUU8"/>
<dbReference type="EMBL" id="BARS01013458">
    <property type="protein sequence ID" value="GAF96989.1"/>
    <property type="molecule type" value="Genomic_DNA"/>
</dbReference>
<feature type="non-terminal residue" evidence="1">
    <location>
        <position position="118"/>
    </location>
</feature>
<gene>
    <name evidence="1" type="ORF">S01H1_23356</name>
</gene>
<proteinExistence type="predicted"/>
<dbReference type="InterPro" id="IPR025681">
    <property type="entry name" value="COOH-NH2_lig"/>
</dbReference>
<protein>
    <submittedName>
        <fullName evidence="1">Uncharacterized protein</fullName>
    </submittedName>
</protein>
<dbReference type="Pfam" id="PF14395">
    <property type="entry name" value="COOH-NH2_lig"/>
    <property type="match status" value="1"/>
</dbReference>
<reference evidence="1" key="1">
    <citation type="journal article" date="2014" name="Front. Microbiol.">
        <title>High frequency of phylogenetically diverse reductive dehalogenase-homologous genes in deep subseafloor sedimentary metagenomes.</title>
        <authorList>
            <person name="Kawai M."/>
            <person name="Futagami T."/>
            <person name="Toyoda A."/>
            <person name="Takaki Y."/>
            <person name="Nishi S."/>
            <person name="Hori S."/>
            <person name="Arai W."/>
            <person name="Tsubouchi T."/>
            <person name="Morono Y."/>
            <person name="Uchiyama I."/>
            <person name="Ito T."/>
            <person name="Fujiyama A."/>
            <person name="Inagaki F."/>
            <person name="Takami H."/>
        </authorList>
    </citation>
    <scope>NUCLEOTIDE SEQUENCE</scope>
    <source>
        <strain evidence="1">Expedition CK06-06</strain>
    </source>
</reference>
<organism evidence="1">
    <name type="scientific">marine sediment metagenome</name>
    <dbReference type="NCBI Taxonomy" id="412755"/>
    <lineage>
        <taxon>unclassified sequences</taxon>
        <taxon>metagenomes</taxon>
        <taxon>ecological metagenomes</taxon>
    </lineage>
</organism>